<evidence type="ECO:0000313" key="11">
    <source>
        <dbReference type="Proteomes" id="UP001059295"/>
    </source>
</evidence>
<feature type="transmembrane region" description="Helical" evidence="9">
    <location>
        <begin position="270"/>
        <end position="295"/>
    </location>
</feature>
<feature type="transmembrane region" description="Helical" evidence="9">
    <location>
        <begin position="302"/>
        <end position="318"/>
    </location>
</feature>
<dbReference type="EMBL" id="CP102294">
    <property type="protein sequence ID" value="UWN56848.1"/>
    <property type="molecule type" value="Genomic_DNA"/>
</dbReference>
<keyword evidence="3" id="KW-0328">Glycosyltransferase</keyword>
<keyword evidence="7 9" id="KW-1133">Transmembrane helix</keyword>
<evidence type="ECO:0000256" key="4">
    <source>
        <dbReference type="ARBA" id="ARBA00022679"/>
    </source>
</evidence>
<feature type="transmembrane region" description="Helical" evidence="9">
    <location>
        <begin position="182"/>
        <end position="209"/>
    </location>
</feature>
<feature type="transmembrane region" description="Helical" evidence="9">
    <location>
        <begin position="221"/>
        <end position="240"/>
    </location>
</feature>
<dbReference type="InterPro" id="IPR005599">
    <property type="entry name" value="GPI_mannosylTrfase"/>
</dbReference>
<proteinExistence type="predicted"/>
<evidence type="ECO:0000256" key="8">
    <source>
        <dbReference type="ARBA" id="ARBA00023136"/>
    </source>
</evidence>
<keyword evidence="4" id="KW-0808">Transferase</keyword>
<dbReference type="Pfam" id="PF03901">
    <property type="entry name" value="Glyco_transf_22"/>
    <property type="match status" value="1"/>
</dbReference>
<sequence>MRRLGRFFSGELTAGRLVFWGGLVTLLYAVLSTGVYHPDEHFQILEYAHMKLFGKPAPEQLPWEYGLKMRPGFQPMIAYAVGKLLLFADVYSPHLLALLLRLFSGALSMWAVWSFGRAAVRRGWLGPSGRNWFLGLSFGLWMLVYLHVRFSSEILAGNLLMLFVSFYLLSDRDRGVFRRGLVLGLLAGGAFVARYQIGFALLGFGLWMLAFDRRWRMIAGMLLSFSLMIGAGVLCDRWLYGEWTCTPLNYLTENMLHGHIDTFGIDPWYYYLYAIPLEGGIVFGGVVLAAAAWFFVRYPRHMLTWTLLLFLAAHQAIGHKEVRFLFPALLFAPFFIVRLAENLPPDFLRRCAVRAVGVVLAVVNGMIMIAALAVPGTNICFFDRVERLAESGRPLALVHLRNQNTYYCYNEAILDSVPRLVMSYYWMPADAAYRTFDSAEELGRGVRELSSSMDVYLLSEDPEPEVPGCTLQRVAWSPFPKWVTTHFNFNDWAGRSIRTRNIFRISPDSRAVARQE</sequence>
<evidence type="ECO:0000256" key="2">
    <source>
        <dbReference type="ARBA" id="ARBA00004586"/>
    </source>
</evidence>
<evidence type="ECO:0000256" key="9">
    <source>
        <dbReference type="SAM" id="Phobius"/>
    </source>
</evidence>
<keyword evidence="6" id="KW-0256">Endoplasmic reticulum</keyword>
<dbReference type="PANTHER" id="PTHR22760">
    <property type="entry name" value="GLYCOSYLTRANSFERASE"/>
    <property type="match status" value="1"/>
</dbReference>
<protein>
    <recommendedName>
        <fullName evidence="12">Alg9-like mannosyltransferase family protein</fullName>
    </recommendedName>
</protein>
<organism evidence="10 11">
    <name type="scientific">Alistipes ihumii AP11</name>
    <dbReference type="NCBI Taxonomy" id="1211813"/>
    <lineage>
        <taxon>Bacteria</taxon>
        <taxon>Pseudomonadati</taxon>
        <taxon>Bacteroidota</taxon>
        <taxon>Bacteroidia</taxon>
        <taxon>Bacteroidales</taxon>
        <taxon>Rikenellaceae</taxon>
        <taxon>Alistipes</taxon>
    </lineage>
</organism>
<evidence type="ECO:0000313" key="10">
    <source>
        <dbReference type="EMBL" id="UWN56848.1"/>
    </source>
</evidence>
<evidence type="ECO:0000256" key="5">
    <source>
        <dbReference type="ARBA" id="ARBA00022692"/>
    </source>
</evidence>
<name>A0ABY5UY10_9BACT</name>
<gene>
    <name evidence="10" type="ORF">NQ491_09350</name>
</gene>
<evidence type="ECO:0000256" key="1">
    <source>
        <dbReference type="ARBA" id="ARBA00004127"/>
    </source>
</evidence>
<feature type="transmembrane region" description="Helical" evidence="9">
    <location>
        <begin position="352"/>
        <end position="374"/>
    </location>
</feature>
<feature type="transmembrane region" description="Helical" evidence="9">
    <location>
        <begin position="132"/>
        <end position="148"/>
    </location>
</feature>
<feature type="transmembrane region" description="Helical" evidence="9">
    <location>
        <begin position="98"/>
        <end position="120"/>
    </location>
</feature>
<dbReference type="RefSeq" id="WP_019245838.1">
    <property type="nucleotide sequence ID" value="NZ_CAPH01000012.1"/>
</dbReference>
<evidence type="ECO:0000256" key="3">
    <source>
        <dbReference type="ARBA" id="ARBA00022676"/>
    </source>
</evidence>
<comment type="subcellular location">
    <subcellularLocation>
        <location evidence="1">Endomembrane system</location>
        <topology evidence="1">Multi-pass membrane protein</topology>
    </subcellularLocation>
    <subcellularLocation>
        <location evidence="2">Endoplasmic reticulum membrane</location>
    </subcellularLocation>
</comment>
<dbReference type="Proteomes" id="UP001059295">
    <property type="component" value="Chromosome"/>
</dbReference>
<evidence type="ECO:0008006" key="12">
    <source>
        <dbReference type="Google" id="ProtNLM"/>
    </source>
</evidence>
<keyword evidence="5 9" id="KW-0812">Transmembrane</keyword>
<accession>A0ABY5UY10</accession>
<dbReference type="GeneID" id="82891938"/>
<feature type="transmembrane region" description="Helical" evidence="9">
    <location>
        <begin position="12"/>
        <end position="31"/>
    </location>
</feature>
<reference evidence="10" key="1">
    <citation type="journal article" date="2022" name="Cell">
        <title>Design, construction, and in vivo augmentation of a complex gut microbiome.</title>
        <authorList>
            <person name="Cheng A.G."/>
            <person name="Ho P.Y."/>
            <person name="Aranda-Diaz A."/>
            <person name="Jain S."/>
            <person name="Yu F.B."/>
            <person name="Meng X."/>
            <person name="Wang M."/>
            <person name="Iakiviak M."/>
            <person name="Nagashima K."/>
            <person name="Zhao A."/>
            <person name="Murugkar P."/>
            <person name="Patil A."/>
            <person name="Atabakhsh K."/>
            <person name="Weakley A."/>
            <person name="Yan J."/>
            <person name="Brumbaugh A.R."/>
            <person name="Higginbottom S."/>
            <person name="Dimas A."/>
            <person name="Shiver A.L."/>
            <person name="Deutschbauer A."/>
            <person name="Neff N."/>
            <person name="Sonnenburg J.L."/>
            <person name="Huang K.C."/>
            <person name="Fischbach M.A."/>
        </authorList>
    </citation>
    <scope>NUCLEOTIDE SEQUENCE</scope>
    <source>
        <strain evidence="10">AP11</strain>
    </source>
</reference>
<evidence type="ECO:0000256" key="7">
    <source>
        <dbReference type="ARBA" id="ARBA00022989"/>
    </source>
</evidence>
<keyword evidence="8 9" id="KW-0472">Membrane</keyword>
<evidence type="ECO:0000256" key="6">
    <source>
        <dbReference type="ARBA" id="ARBA00022824"/>
    </source>
</evidence>
<keyword evidence="11" id="KW-1185">Reference proteome</keyword>
<feature type="transmembrane region" description="Helical" evidence="9">
    <location>
        <begin position="324"/>
        <end position="340"/>
    </location>
</feature>